<organism evidence="1">
    <name type="scientific">Rhizophora mucronata</name>
    <name type="common">Asiatic mangrove</name>
    <dbReference type="NCBI Taxonomy" id="61149"/>
    <lineage>
        <taxon>Eukaryota</taxon>
        <taxon>Viridiplantae</taxon>
        <taxon>Streptophyta</taxon>
        <taxon>Embryophyta</taxon>
        <taxon>Tracheophyta</taxon>
        <taxon>Spermatophyta</taxon>
        <taxon>Magnoliopsida</taxon>
        <taxon>eudicotyledons</taxon>
        <taxon>Gunneridae</taxon>
        <taxon>Pentapetalae</taxon>
        <taxon>rosids</taxon>
        <taxon>fabids</taxon>
        <taxon>Malpighiales</taxon>
        <taxon>Rhizophoraceae</taxon>
        <taxon>Rhizophora</taxon>
    </lineage>
</organism>
<dbReference type="AlphaFoldDB" id="A0A2P2N6L0"/>
<name>A0A2P2N6L0_RHIMU</name>
<protein>
    <submittedName>
        <fullName evidence="1">Uncharacterized protein</fullName>
    </submittedName>
</protein>
<sequence length="41" mass="5072">MHNKPLFHPNFLWRAMKEEESSRRSRDLILLHKEFQGHIEL</sequence>
<evidence type="ECO:0000313" key="1">
    <source>
        <dbReference type="EMBL" id="MBX38139.1"/>
    </source>
</evidence>
<proteinExistence type="predicted"/>
<accession>A0A2P2N6L0</accession>
<dbReference type="EMBL" id="GGEC01057655">
    <property type="protein sequence ID" value="MBX38139.1"/>
    <property type="molecule type" value="Transcribed_RNA"/>
</dbReference>
<reference evidence="1" key="1">
    <citation type="submission" date="2018-02" db="EMBL/GenBank/DDBJ databases">
        <title>Rhizophora mucronata_Transcriptome.</title>
        <authorList>
            <person name="Meera S.P."/>
            <person name="Sreeshan A."/>
            <person name="Augustine A."/>
        </authorList>
    </citation>
    <scope>NUCLEOTIDE SEQUENCE</scope>
    <source>
        <tissue evidence="1">Leaf</tissue>
    </source>
</reference>